<dbReference type="FunFam" id="3.40.50.300:FF:000127">
    <property type="entry name" value="Ribose import ATP-binding protein RbsA"/>
    <property type="match status" value="1"/>
</dbReference>
<dbReference type="Pfam" id="PF00005">
    <property type="entry name" value="ABC_tran"/>
    <property type="match status" value="2"/>
</dbReference>
<evidence type="ECO:0000256" key="3">
    <source>
        <dbReference type="ARBA" id="ARBA00022475"/>
    </source>
</evidence>
<evidence type="ECO:0000259" key="10">
    <source>
        <dbReference type="PROSITE" id="PS50893"/>
    </source>
</evidence>
<evidence type="ECO:0000256" key="2">
    <source>
        <dbReference type="ARBA" id="ARBA00022448"/>
    </source>
</evidence>
<keyword evidence="12" id="KW-1185">Reference proteome</keyword>
<keyword evidence="5" id="KW-0677">Repeat</keyword>
<dbReference type="EMBL" id="VHSH01000018">
    <property type="protein sequence ID" value="TQV70243.1"/>
    <property type="molecule type" value="Genomic_DNA"/>
</dbReference>
<keyword evidence="4" id="KW-0762">Sugar transport</keyword>
<dbReference type="InterPro" id="IPR003593">
    <property type="entry name" value="AAA+_ATPase"/>
</dbReference>
<comment type="subcellular location">
    <subcellularLocation>
        <location evidence="1">Cell membrane</location>
        <topology evidence="1">Peripheral membrane protein</topology>
    </subcellularLocation>
</comment>
<dbReference type="SMART" id="SM00382">
    <property type="entry name" value="AAA"/>
    <property type="match status" value="1"/>
</dbReference>
<evidence type="ECO:0000256" key="6">
    <source>
        <dbReference type="ARBA" id="ARBA00022741"/>
    </source>
</evidence>
<organism evidence="11 12">
    <name type="scientific">Denitrobaculum tricleocarpae</name>
    <dbReference type="NCBI Taxonomy" id="2591009"/>
    <lineage>
        <taxon>Bacteria</taxon>
        <taxon>Pseudomonadati</taxon>
        <taxon>Pseudomonadota</taxon>
        <taxon>Alphaproteobacteria</taxon>
        <taxon>Rhodospirillales</taxon>
        <taxon>Rhodospirillaceae</taxon>
        <taxon>Denitrobaculum</taxon>
    </lineage>
</organism>
<dbReference type="Gene3D" id="3.40.50.300">
    <property type="entry name" value="P-loop containing nucleotide triphosphate hydrolases"/>
    <property type="match status" value="2"/>
</dbReference>
<dbReference type="PROSITE" id="PS00211">
    <property type="entry name" value="ABC_TRANSPORTER_1"/>
    <property type="match status" value="2"/>
</dbReference>
<keyword evidence="7 11" id="KW-0067">ATP-binding</keyword>
<reference evidence="11 12" key="1">
    <citation type="submission" date="2019-06" db="EMBL/GenBank/DDBJ databases">
        <title>Whole genome sequence for Rhodospirillaceae sp. R148.</title>
        <authorList>
            <person name="Wang G."/>
        </authorList>
    </citation>
    <scope>NUCLEOTIDE SEQUENCE [LARGE SCALE GENOMIC DNA]</scope>
    <source>
        <strain evidence="11 12">R148</strain>
    </source>
</reference>
<evidence type="ECO:0000256" key="1">
    <source>
        <dbReference type="ARBA" id="ARBA00004202"/>
    </source>
</evidence>
<dbReference type="InterPro" id="IPR050107">
    <property type="entry name" value="ABC_carbohydrate_import_ATPase"/>
</dbReference>
<keyword evidence="9" id="KW-0472">Membrane</keyword>
<proteinExistence type="predicted"/>
<dbReference type="OrthoDB" id="7283113at2"/>
<evidence type="ECO:0000313" key="12">
    <source>
        <dbReference type="Proteomes" id="UP000315252"/>
    </source>
</evidence>
<accession>A0A545SZ41</accession>
<keyword evidence="8" id="KW-1278">Translocase</keyword>
<keyword evidence="6" id="KW-0547">Nucleotide-binding</keyword>
<dbReference type="InterPro" id="IPR003439">
    <property type="entry name" value="ABC_transporter-like_ATP-bd"/>
</dbReference>
<keyword evidence="3" id="KW-1003">Cell membrane</keyword>
<protein>
    <submittedName>
        <fullName evidence="11">ABC transporter ATP-binding protein</fullName>
    </submittedName>
</protein>
<dbReference type="GO" id="GO:0016887">
    <property type="term" value="F:ATP hydrolysis activity"/>
    <property type="evidence" value="ECO:0007669"/>
    <property type="project" value="InterPro"/>
</dbReference>
<keyword evidence="2" id="KW-0813">Transport</keyword>
<comment type="caution">
    <text evidence="11">The sequence shown here is derived from an EMBL/GenBank/DDBJ whole genome shotgun (WGS) entry which is preliminary data.</text>
</comment>
<dbReference type="CDD" id="cd03215">
    <property type="entry name" value="ABC_Carb_Monos_II"/>
    <property type="match status" value="1"/>
</dbReference>
<dbReference type="Proteomes" id="UP000315252">
    <property type="component" value="Unassembled WGS sequence"/>
</dbReference>
<dbReference type="PANTHER" id="PTHR43790">
    <property type="entry name" value="CARBOHYDRATE TRANSPORT ATP-BINDING PROTEIN MG119-RELATED"/>
    <property type="match status" value="1"/>
</dbReference>
<evidence type="ECO:0000256" key="7">
    <source>
        <dbReference type="ARBA" id="ARBA00022840"/>
    </source>
</evidence>
<gene>
    <name evidence="11" type="ORF">FKG95_28100</name>
</gene>
<evidence type="ECO:0000256" key="9">
    <source>
        <dbReference type="ARBA" id="ARBA00023136"/>
    </source>
</evidence>
<feature type="domain" description="ABC transporter" evidence="10">
    <location>
        <begin position="18"/>
        <end position="249"/>
    </location>
</feature>
<dbReference type="InterPro" id="IPR027417">
    <property type="entry name" value="P-loop_NTPase"/>
</dbReference>
<dbReference type="AlphaFoldDB" id="A0A545SZ41"/>
<sequence>MVQETASGEGTEPVVPRLELRGIEKSFPGCKANDGVDLTILPGEIHALLGENGAGKSTLVKIIYGILHADAGTISWEGKETHIAGPSFARNLGIGMVFQHFSLFEALTVAENIALGVEGEHDMRRLEARIEEVSAAYGLPLDPRRHVHSLSVGERQRIEIVRCLLQNPRLLIMDEPTSVLTPQEVETLFGTLRRLSSEGCSILYISHKLDEIKQLCDTATVLRGGKFVGDCVPSEESAQSMARMMIGDDVKEPKAEGNSEPGEVMLSVADLYLQSDDPFGTDLKAVTFDVHAGEIFGIAGIAGNGQNELLAALSGEQLVPDSAAVVIAGEAAGRLGPRRRRKLGLSFVPEERHGHGAVPALRLTENAFLSGHLREKLVRWGLIDFPKTAAYAKKICESFDVRTSGIHSEASSLSGGNLQKFIIGREILQSPSLLIAAQPTWGVDAGAAAAIHQALIDLAASGAAVLVVSQELDELFAISDRIAVMSSGHLSAARPTRATTLEEIGLLMGGDGTAAGEPMTHVA</sequence>
<dbReference type="PROSITE" id="PS50893">
    <property type="entry name" value="ABC_TRANSPORTER_2"/>
    <property type="match status" value="2"/>
</dbReference>
<dbReference type="PANTHER" id="PTHR43790:SF4">
    <property type="entry name" value="GUANOSINE IMPORT ATP-BINDING PROTEIN NUPO"/>
    <property type="match status" value="1"/>
</dbReference>
<evidence type="ECO:0000256" key="4">
    <source>
        <dbReference type="ARBA" id="ARBA00022597"/>
    </source>
</evidence>
<evidence type="ECO:0000256" key="8">
    <source>
        <dbReference type="ARBA" id="ARBA00022967"/>
    </source>
</evidence>
<evidence type="ECO:0000256" key="5">
    <source>
        <dbReference type="ARBA" id="ARBA00022737"/>
    </source>
</evidence>
<dbReference type="RefSeq" id="WP_142899794.1">
    <property type="nucleotide sequence ID" value="NZ_ML660069.1"/>
</dbReference>
<feature type="domain" description="ABC transporter" evidence="10">
    <location>
        <begin position="266"/>
        <end position="512"/>
    </location>
</feature>
<name>A0A545SZ41_9PROT</name>
<dbReference type="CDD" id="cd03216">
    <property type="entry name" value="ABC_Carb_Monos_I"/>
    <property type="match status" value="1"/>
</dbReference>
<dbReference type="GO" id="GO:0005886">
    <property type="term" value="C:plasma membrane"/>
    <property type="evidence" value="ECO:0007669"/>
    <property type="project" value="UniProtKB-SubCell"/>
</dbReference>
<dbReference type="SUPFAM" id="SSF52540">
    <property type="entry name" value="P-loop containing nucleoside triphosphate hydrolases"/>
    <property type="match status" value="2"/>
</dbReference>
<evidence type="ECO:0000313" key="11">
    <source>
        <dbReference type="EMBL" id="TQV70243.1"/>
    </source>
</evidence>
<dbReference type="GO" id="GO:0005524">
    <property type="term" value="F:ATP binding"/>
    <property type="evidence" value="ECO:0007669"/>
    <property type="project" value="UniProtKB-KW"/>
</dbReference>
<dbReference type="InterPro" id="IPR017871">
    <property type="entry name" value="ABC_transporter-like_CS"/>
</dbReference>